<reference evidence="4" key="1">
    <citation type="submission" date="2021-12" db="EMBL/GenBank/DDBJ databases">
        <authorList>
            <person name="King R."/>
        </authorList>
    </citation>
    <scope>NUCLEOTIDE SEQUENCE</scope>
</reference>
<protein>
    <recommendedName>
        <fullName evidence="3">HMG box domain-containing protein</fullName>
    </recommendedName>
</protein>
<dbReference type="GO" id="GO:0006357">
    <property type="term" value="P:regulation of transcription by RNA polymerase II"/>
    <property type="evidence" value="ECO:0007669"/>
    <property type="project" value="TreeGrafter"/>
</dbReference>
<dbReference type="GO" id="GO:0003677">
    <property type="term" value="F:DNA binding"/>
    <property type="evidence" value="ECO:0007669"/>
    <property type="project" value="UniProtKB-UniRule"/>
</dbReference>
<dbReference type="OrthoDB" id="5550281at2759"/>
<dbReference type="EMBL" id="LR824020">
    <property type="protein sequence ID" value="CAH0589155.1"/>
    <property type="molecule type" value="Genomic_DNA"/>
</dbReference>
<dbReference type="GO" id="GO:0005634">
    <property type="term" value="C:nucleus"/>
    <property type="evidence" value="ECO:0007669"/>
    <property type="project" value="UniProtKB-UniRule"/>
</dbReference>
<organism evidence="4 5">
    <name type="scientific">Chrysodeixis includens</name>
    <name type="common">Soybean looper</name>
    <name type="synonym">Pseudoplusia includens</name>
    <dbReference type="NCBI Taxonomy" id="689277"/>
    <lineage>
        <taxon>Eukaryota</taxon>
        <taxon>Metazoa</taxon>
        <taxon>Ecdysozoa</taxon>
        <taxon>Arthropoda</taxon>
        <taxon>Hexapoda</taxon>
        <taxon>Insecta</taxon>
        <taxon>Pterygota</taxon>
        <taxon>Neoptera</taxon>
        <taxon>Endopterygota</taxon>
        <taxon>Lepidoptera</taxon>
        <taxon>Glossata</taxon>
        <taxon>Ditrysia</taxon>
        <taxon>Noctuoidea</taxon>
        <taxon>Noctuidae</taxon>
        <taxon>Plusiinae</taxon>
        <taxon>Chrysodeixis</taxon>
    </lineage>
</organism>
<evidence type="ECO:0000256" key="2">
    <source>
        <dbReference type="PROSITE-ProRule" id="PRU00267"/>
    </source>
</evidence>
<accession>A0A9P0BP61</accession>
<dbReference type="PANTHER" id="PTHR48112">
    <property type="entry name" value="HIGH MOBILITY GROUP PROTEIN DSP1"/>
    <property type="match status" value="1"/>
</dbReference>
<dbReference type="SMART" id="SM00398">
    <property type="entry name" value="HMG"/>
    <property type="match status" value="1"/>
</dbReference>
<dbReference type="PROSITE" id="PS50118">
    <property type="entry name" value="HMG_BOX_2"/>
    <property type="match status" value="1"/>
</dbReference>
<dbReference type="InterPro" id="IPR036910">
    <property type="entry name" value="HMG_box_dom_sf"/>
</dbReference>
<dbReference type="SUPFAM" id="SSF47095">
    <property type="entry name" value="HMG-box"/>
    <property type="match status" value="1"/>
</dbReference>
<name>A0A9P0BP61_CHRIL</name>
<sequence>MRPTCNSSLIQAPFLLENCTKEFKELGRPKKPMSSYFLFTQSRKEVFKGKALKEFQDQIKKEWVKLPATEKAKFEKQASELMVKYKKDLEAWELKMISIGRTDLVRNKPLREKKQKAVKKQ</sequence>
<evidence type="ECO:0000259" key="3">
    <source>
        <dbReference type="PROSITE" id="PS50118"/>
    </source>
</evidence>
<dbReference type="Pfam" id="PF09011">
    <property type="entry name" value="HMG_box_2"/>
    <property type="match status" value="1"/>
</dbReference>
<dbReference type="PANTHER" id="PTHR48112:SF38">
    <property type="entry name" value="TRANSCRIPTION FACTOR A, MITOCHONDRIAL-LIKE PROTEIN"/>
    <property type="match status" value="1"/>
</dbReference>
<dbReference type="Gene3D" id="1.10.30.10">
    <property type="entry name" value="High mobility group box domain"/>
    <property type="match status" value="1"/>
</dbReference>
<keyword evidence="5" id="KW-1185">Reference proteome</keyword>
<evidence type="ECO:0000313" key="5">
    <source>
        <dbReference type="Proteomes" id="UP001154114"/>
    </source>
</evidence>
<keyword evidence="1 2" id="KW-0238">DNA-binding</keyword>
<gene>
    <name evidence="4" type="ORF">CINC_LOCUS4350</name>
</gene>
<dbReference type="InterPro" id="IPR009071">
    <property type="entry name" value="HMG_box_dom"/>
</dbReference>
<keyword evidence="2" id="KW-0539">Nucleus</keyword>
<evidence type="ECO:0000256" key="1">
    <source>
        <dbReference type="ARBA" id="ARBA00023125"/>
    </source>
</evidence>
<dbReference type="InterPro" id="IPR050342">
    <property type="entry name" value="HMGB"/>
</dbReference>
<dbReference type="AlphaFoldDB" id="A0A9P0BP61"/>
<feature type="domain" description="HMG box" evidence="3">
    <location>
        <begin position="29"/>
        <end position="93"/>
    </location>
</feature>
<feature type="DNA-binding region" description="HMG box" evidence="2">
    <location>
        <begin position="29"/>
        <end position="93"/>
    </location>
</feature>
<proteinExistence type="predicted"/>
<evidence type="ECO:0000313" key="4">
    <source>
        <dbReference type="EMBL" id="CAH0589155.1"/>
    </source>
</evidence>
<dbReference type="Proteomes" id="UP001154114">
    <property type="component" value="Chromosome 17"/>
</dbReference>